<organism evidence="1 2">
    <name type="scientific">Pelobates cultripes</name>
    <name type="common">Western spadefoot toad</name>
    <dbReference type="NCBI Taxonomy" id="61616"/>
    <lineage>
        <taxon>Eukaryota</taxon>
        <taxon>Metazoa</taxon>
        <taxon>Chordata</taxon>
        <taxon>Craniata</taxon>
        <taxon>Vertebrata</taxon>
        <taxon>Euteleostomi</taxon>
        <taxon>Amphibia</taxon>
        <taxon>Batrachia</taxon>
        <taxon>Anura</taxon>
        <taxon>Pelobatoidea</taxon>
        <taxon>Pelobatidae</taxon>
        <taxon>Pelobates</taxon>
    </lineage>
</organism>
<accession>A0AAD1R1U9</accession>
<dbReference type="EMBL" id="OW240912">
    <property type="protein sequence ID" value="CAH2220852.1"/>
    <property type="molecule type" value="Genomic_DNA"/>
</dbReference>
<name>A0AAD1R1U9_PELCU</name>
<protein>
    <submittedName>
        <fullName evidence="1">Uncharacterized protein</fullName>
    </submittedName>
</protein>
<dbReference type="AlphaFoldDB" id="A0AAD1R1U9"/>
<reference evidence="1" key="1">
    <citation type="submission" date="2022-03" db="EMBL/GenBank/DDBJ databases">
        <authorList>
            <person name="Alioto T."/>
            <person name="Alioto T."/>
            <person name="Gomez Garrido J."/>
        </authorList>
    </citation>
    <scope>NUCLEOTIDE SEQUENCE</scope>
</reference>
<sequence length="97" mass="11135">MRATIGNCSEKQQQRAYIHKVRNAKGKMVHTAEYIADAFQDFYSSLYNVHHEPPDTVEVAKYLTKHLDCQILQTISRSLEEPFSAAELVKAIRKTPQ</sequence>
<gene>
    <name evidence="1" type="ORF">PECUL_23A047916</name>
</gene>
<evidence type="ECO:0000313" key="2">
    <source>
        <dbReference type="Proteomes" id="UP001295444"/>
    </source>
</evidence>
<proteinExistence type="predicted"/>
<evidence type="ECO:0000313" key="1">
    <source>
        <dbReference type="EMBL" id="CAH2220852.1"/>
    </source>
</evidence>
<feature type="non-terminal residue" evidence="1">
    <location>
        <position position="97"/>
    </location>
</feature>
<keyword evidence="2" id="KW-1185">Reference proteome</keyword>
<dbReference type="Proteomes" id="UP001295444">
    <property type="component" value="Chromosome 01"/>
</dbReference>